<dbReference type="KEGG" id="jre:109008489"/>
<gene>
    <name evidence="6" type="primary">LOC109008489</name>
</gene>
<evidence type="ECO:0000313" key="6">
    <source>
        <dbReference type="RefSeq" id="XP_018844137.2"/>
    </source>
</evidence>
<dbReference type="InterPro" id="IPR026961">
    <property type="entry name" value="PGG_dom"/>
</dbReference>
<evidence type="ECO:0000259" key="4">
    <source>
        <dbReference type="Pfam" id="PF13962"/>
    </source>
</evidence>
<feature type="repeat" description="ANK" evidence="1">
    <location>
        <begin position="202"/>
        <end position="224"/>
    </location>
</feature>
<evidence type="ECO:0000256" key="1">
    <source>
        <dbReference type="PROSITE-ProRule" id="PRU00023"/>
    </source>
</evidence>
<dbReference type="PROSITE" id="PS50297">
    <property type="entry name" value="ANK_REP_REGION"/>
    <property type="match status" value="1"/>
</dbReference>
<accession>A0A2I4GJR3</accession>
<dbReference type="AlphaFoldDB" id="A0A2I4GJR3"/>
<dbReference type="PANTHER" id="PTHR24177">
    <property type="entry name" value="CASKIN"/>
    <property type="match status" value="1"/>
</dbReference>
<evidence type="ECO:0000313" key="5">
    <source>
        <dbReference type="Proteomes" id="UP000235220"/>
    </source>
</evidence>
<feature type="domain" description="PGG" evidence="4">
    <location>
        <begin position="700"/>
        <end position="811"/>
    </location>
</feature>
<dbReference type="PROSITE" id="PS50088">
    <property type="entry name" value="ANK_REPEAT"/>
    <property type="match status" value="1"/>
</dbReference>
<dbReference type="InterPro" id="IPR025314">
    <property type="entry name" value="DUF4219"/>
</dbReference>
<keyword evidence="2" id="KW-0812">Transmembrane</keyword>
<dbReference type="InterPro" id="IPR002110">
    <property type="entry name" value="Ankyrin_rpt"/>
</dbReference>
<evidence type="ECO:0000256" key="2">
    <source>
        <dbReference type="SAM" id="Phobius"/>
    </source>
</evidence>
<dbReference type="SMART" id="SM00248">
    <property type="entry name" value="ANK"/>
    <property type="match status" value="3"/>
</dbReference>
<dbReference type="GeneID" id="109008489"/>
<dbReference type="Pfam" id="PF13961">
    <property type="entry name" value="DUF4219"/>
    <property type="match status" value="1"/>
</dbReference>
<dbReference type="Proteomes" id="UP000235220">
    <property type="component" value="Chromosome 14"/>
</dbReference>
<keyword evidence="2" id="KW-1133">Transmembrane helix</keyword>
<dbReference type="GO" id="GO:0016020">
    <property type="term" value="C:membrane"/>
    <property type="evidence" value="ECO:0000318"/>
    <property type="project" value="GO_Central"/>
</dbReference>
<protein>
    <submittedName>
        <fullName evidence="6">Uncharacterized protein LOC109008489</fullName>
    </submittedName>
</protein>
<dbReference type="Pfam" id="PF12796">
    <property type="entry name" value="Ank_2"/>
    <property type="match status" value="1"/>
</dbReference>
<keyword evidence="5" id="KW-1185">Reference proteome</keyword>
<dbReference type="InParanoid" id="A0A2I4GJR3"/>
<dbReference type="OrthoDB" id="952758at2759"/>
<dbReference type="STRING" id="51240.A0A2I4GJR3"/>
<feature type="transmembrane region" description="Helical" evidence="2">
    <location>
        <begin position="505"/>
        <end position="526"/>
    </location>
</feature>
<organism evidence="5 6">
    <name type="scientific">Juglans regia</name>
    <name type="common">English walnut</name>
    <dbReference type="NCBI Taxonomy" id="51240"/>
    <lineage>
        <taxon>Eukaryota</taxon>
        <taxon>Viridiplantae</taxon>
        <taxon>Streptophyta</taxon>
        <taxon>Embryophyta</taxon>
        <taxon>Tracheophyta</taxon>
        <taxon>Spermatophyta</taxon>
        <taxon>Magnoliopsida</taxon>
        <taxon>eudicotyledons</taxon>
        <taxon>Gunneridae</taxon>
        <taxon>Pentapetalae</taxon>
        <taxon>rosids</taxon>
        <taxon>fabids</taxon>
        <taxon>Fagales</taxon>
        <taxon>Juglandaceae</taxon>
        <taxon>Juglans</taxon>
    </lineage>
</organism>
<dbReference type="Pfam" id="PF13962">
    <property type="entry name" value="PGG"/>
    <property type="match status" value="1"/>
</dbReference>
<keyword evidence="1" id="KW-0040">ANK repeat</keyword>
<evidence type="ECO:0000259" key="3">
    <source>
        <dbReference type="Pfam" id="PF13961"/>
    </source>
</evidence>
<sequence length="824" mass="92992">MHGYINYKLSRFKLISSSTFITTTTQIDQARVRHSKQPVQQYCKLSMATTILPGTVVPEVLLGKENYDNWSACIKSYLLAQDLWDIIETSMEPPKPGDEVEFKAWRKKNAATLHAIQISCGMDILSEIKGINSAKIVWDTLAETYEQPEQAGVNLRLPESGSSRTISEYANFYKALLYGDMGRASDFITQHPDSVREKITQLGRTALHVAVLAGREDMVRWLVEEKMSKEDLEIRDNEGLTALAHTIIRGYDRQIVECMIDKNPELVTVRNNRGSDIPVVLALRHEQTELANYLFEVTPFEELLPERGPHGATAVTKAMHTGNFELATKLIRRCPRLAFTLDTDKVSPLSLFVGTTSLFGAEFLMTASWQHTIIPTKMSFFQNMLRHRRDNDMEAGASSSGVGMNDDDESSLDPFDIPITKNAAIARLRRSRAKAVSFPRADNIFKYYLDTQKKRQTAGTNRSRPHDQADSIAIRSIQNQYRHLLSVMLDSMRTMNEYQIGIESGLAQAIFSAVRLGIVGFVTLIAKENREVLYWVRDGERRNVLMSAVRHRQAKIFGIIYGLRETKATLLSARDHLGNNILHVAGTLTEFSPPDHITGTAALKMQRELQWFKGVEKLCNPMYRNERNFAGLTPEQVFTQTHKKLIEEGERWTKDTASSCTVEVESLCNPTITTFMNADGLTPRQLFTKTHKDLMKEGERWMKDTSTSCTVVGALIITIMFVAVFTVPSGNNQDTGLPIFVHDNLFKIFIITDSLSLFSSSASVLMFLAILTSRYVEEDFLKSLPKRMIIGICTIFFSIATMMIVFSTALVYLEFVPSVTKKKS</sequence>
<feature type="transmembrane region" description="Helical" evidence="2">
    <location>
        <begin position="709"/>
        <end position="728"/>
    </location>
</feature>
<proteinExistence type="predicted"/>
<dbReference type="InterPro" id="IPR036770">
    <property type="entry name" value="Ankyrin_rpt-contain_sf"/>
</dbReference>
<keyword evidence="2" id="KW-0472">Membrane</keyword>
<reference evidence="6" key="1">
    <citation type="submission" date="2025-08" db="UniProtKB">
        <authorList>
            <consortium name="RefSeq"/>
        </authorList>
    </citation>
    <scope>IDENTIFICATION</scope>
    <source>
        <tissue evidence="6">Leaves</tissue>
    </source>
</reference>
<feature type="domain" description="DUF4219" evidence="3">
    <location>
        <begin position="62"/>
        <end position="88"/>
    </location>
</feature>
<dbReference type="RefSeq" id="XP_018844137.2">
    <property type="nucleotide sequence ID" value="XM_018988592.2"/>
</dbReference>
<feature type="transmembrane region" description="Helical" evidence="2">
    <location>
        <begin position="748"/>
        <end position="776"/>
    </location>
</feature>
<dbReference type="PANTHER" id="PTHR24177:SF329">
    <property type="entry name" value="ANKYRIN REPEAT PROTEIN"/>
    <property type="match status" value="1"/>
</dbReference>
<dbReference type="Gene3D" id="1.25.40.20">
    <property type="entry name" value="Ankyrin repeat-containing domain"/>
    <property type="match status" value="1"/>
</dbReference>
<feature type="transmembrane region" description="Helical" evidence="2">
    <location>
        <begin position="788"/>
        <end position="813"/>
    </location>
</feature>
<name>A0A2I4GJR3_JUGRE</name>
<dbReference type="SUPFAM" id="SSF48403">
    <property type="entry name" value="Ankyrin repeat"/>
    <property type="match status" value="1"/>
</dbReference>